<dbReference type="GO" id="GO:0016491">
    <property type="term" value="F:oxidoreductase activity"/>
    <property type="evidence" value="ECO:0007669"/>
    <property type="project" value="UniProtKB-KW"/>
</dbReference>
<keyword evidence="1" id="KW-0285">Flavoprotein</keyword>
<reference evidence="6 7" key="1">
    <citation type="submission" date="2024-03" db="EMBL/GenBank/DDBJ databases">
        <title>Draft genome sequence of Pseudonocardia nematodicida JCM 31783.</title>
        <authorList>
            <person name="Butdee W."/>
            <person name="Duangmal K."/>
        </authorList>
    </citation>
    <scope>NUCLEOTIDE SEQUENCE [LARGE SCALE GENOMIC DNA]</scope>
    <source>
        <strain evidence="6 7">JCM 31783</strain>
    </source>
</reference>
<evidence type="ECO:0000313" key="6">
    <source>
        <dbReference type="EMBL" id="MEQ3549772.1"/>
    </source>
</evidence>
<dbReference type="RefSeq" id="WP_349296868.1">
    <property type="nucleotide sequence ID" value="NZ_JBEDNQ010000002.1"/>
</dbReference>
<dbReference type="EC" id="1.-.-.-" evidence="6"/>
<organism evidence="6 7">
    <name type="scientific">Pseudonocardia nematodicida</name>
    <dbReference type="NCBI Taxonomy" id="1206997"/>
    <lineage>
        <taxon>Bacteria</taxon>
        <taxon>Bacillati</taxon>
        <taxon>Actinomycetota</taxon>
        <taxon>Actinomycetes</taxon>
        <taxon>Pseudonocardiales</taxon>
        <taxon>Pseudonocardiaceae</taxon>
        <taxon>Pseudonocardia</taxon>
    </lineage>
</organism>
<proteinExistence type="predicted"/>
<dbReference type="SUPFAM" id="SSF51679">
    <property type="entry name" value="Bacterial luciferase-like"/>
    <property type="match status" value="1"/>
</dbReference>
<keyword evidence="4" id="KW-0503">Monooxygenase</keyword>
<dbReference type="InterPro" id="IPR011251">
    <property type="entry name" value="Luciferase-like_dom"/>
</dbReference>
<evidence type="ECO:0000313" key="7">
    <source>
        <dbReference type="Proteomes" id="UP001494902"/>
    </source>
</evidence>
<evidence type="ECO:0000256" key="2">
    <source>
        <dbReference type="ARBA" id="ARBA00022643"/>
    </source>
</evidence>
<keyword evidence="2" id="KW-0288">FMN</keyword>
<dbReference type="Pfam" id="PF00296">
    <property type="entry name" value="Bac_luciferase"/>
    <property type="match status" value="1"/>
</dbReference>
<dbReference type="PANTHER" id="PTHR42847">
    <property type="entry name" value="ALKANESULFONATE MONOOXYGENASE"/>
    <property type="match status" value="1"/>
</dbReference>
<dbReference type="EMBL" id="JBEDNQ010000002">
    <property type="protein sequence ID" value="MEQ3549772.1"/>
    <property type="molecule type" value="Genomic_DNA"/>
</dbReference>
<keyword evidence="3 6" id="KW-0560">Oxidoreductase</keyword>
<sequence>MTRAAPPPSAEPNGRAGMPLFNEQPLKLGLFGINCSGGLTMTEAETTYEVTWEHTSKIAKKADEVGFEALIPIARWKGFGGSTDFNGTAFETYTWAAALAAQTENIAIVATSHLPTVHPIVAAKQAATIDHVSGGRFALNLVMGWFTSEMEMFGVVQRGRTDRYAFGDEWLGVVRDLWTSDDPVDFAGEYVTVADAVSKPRPLQQPHPVLINAGNSPAGLDFSARNVDINFAAAHTLDDARTYSARIRDLAWREYRRSMSVMMSAFVICRDTEEEARQVRAHILEKGDYVGARNLATTLGMQSSSFDSQVSAGLDPFVLSFGAYTIVGTPEQVASQLVDLSRAGIDGVALAFLDYLEELTHFDENVMPLLREAGIRR</sequence>
<feature type="domain" description="Luciferase-like" evidence="5">
    <location>
        <begin position="44"/>
        <end position="346"/>
    </location>
</feature>
<dbReference type="Proteomes" id="UP001494902">
    <property type="component" value="Unassembled WGS sequence"/>
</dbReference>
<dbReference type="InterPro" id="IPR050172">
    <property type="entry name" value="SsuD_RutA_monooxygenase"/>
</dbReference>
<evidence type="ECO:0000256" key="1">
    <source>
        <dbReference type="ARBA" id="ARBA00022630"/>
    </source>
</evidence>
<name>A0ABV1K843_9PSEU</name>
<evidence type="ECO:0000256" key="3">
    <source>
        <dbReference type="ARBA" id="ARBA00023002"/>
    </source>
</evidence>
<comment type="caution">
    <text evidence="6">The sequence shown here is derived from an EMBL/GenBank/DDBJ whole genome shotgun (WGS) entry which is preliminary data.</text>
</comment>
<dbReference type="InterPro" id="IPR036661">
    <property type="entry name" value="Luciferase-like_sf"/>
</dbReference>
<dbReference type="PANTHER" id="PTHR42847:SF4">
    <property type="entry name" value="ALKANESULFONATE MONOOXYGENASE-RELATED"/>
    <property type="match status" value="1"/>
</dbReference>
<accession>A0ABV1K843</accession>
<keyword evidence="7" id="KW-1185">Reference proteome</keyword>
<dbReference type="CDD" id="cd01094">
    <property type="entry name" value="Alkanesulfonate_monoxygenase"/>
    <property type="match status" value="1"/>
</dbReference>
<evidence type="ECO:0000259" key="5">
    <source>
        <dbReference type="Pfam" id="PF00296"/>
    </source>
</evidence>
<protein>
    <submittedName>
        <fullName evidence="6">LLM class flavin-dependent oxidoreductase</fullName>
        <ecNumber evidence="6">1.-.-.-</ecNumber>
    </submittedName>
</protein>
<gene>
    <name evidence="6" type="ORF">WIS52_04760</name>
</gene>
<evidence type="ECO:0000256" key="4">
    <source>
        <dbReference type="ARBA" id="ARBA00023033"/>
    </source>
</evidence>
<dbReference type="Gene3D" id="3.20.20.30">
    <property type="entry name" value="Luciferase-like domain"/>
    <property type="match status" value="1"/>
</dbReference>